<evidence type="ECO:0000256" key="1">
    <source>
        <dbReference type="ARBA" id="ARBA00006270"/>
    </source>
</evidence>
<keyword evidence="5" id="KW-1185">Reference proteome</keyword>
<dbReference type="Proteomes" id="UP000694388">
    <property type="component" value="Unplaced"/>
</dbReference>
<sequence>MARVQPNVSAQGPMVLEPKEEVRLRLVLLGDTVVGKSSLALRFVQNTFVDSLKNIPGAAFLTKDICVGRTLIRFEIWDTVGQERFNSLTPMYYRNAQAAIIVYDISNKETFDRAKRWLHELWQQKQPDIVIALVGNKTDLCNTRAVSNEEAGEYVREQNILFMEVSAKTGTNVREIFTELGRTCLERRQQQKMEDSDLWNESISLSSAWEAVENEQRGCCH</sequence>
<dbReference type="SMART" id="SM00176">
    <property type="entry name" value="RAN"/>
    <property type="match status" value="1"/>
</dbReference>
<comment type="similarity">
    <text evidence="1">Belongs to the small GTPase superfamily. Rab family.</text>
</comment>
<dbReference type="PROSITE" id="PS51419">
    <property type="entry name" value="RAB"/>
    <property type="match status" value="1"/>
</dbReference>
<dbReference type="AlphaFoldDB" id="A0A8C4R8E2"/>
<dbReference type="SMART" id="SM00174">
    <property type="entry name" value="RHO"/>
    <property type="match status" value="1"/>
</dbReference>
<dbReference type="PANTHER" id="PTHR47978">
    <property type="match status" value="1"/>
</dbReference>
<dbReference type="GO" id="GO:0005525">
    <property type="term" value="F:GTP binding"/>
    <property type="evidence" value="ECO:0007669"/>
    <property type="project" value="UniProtKB-KW"/>
</dbReference>
<evidence type="ECO:0000256" key="3">
    <source>
        <dbReference type="ARBA" id="ARBA00023134"/>
    </source>
</evidence>
<name>A0A8C4R8E2_EPTBU</name>
<keyword evidence="3" id="KW-0342">GTP-binding</keyword>
<reference evidence="4" key="2">
    <citation type="submission" date="2025-09" db="UniProtKB">
        <authorList>
            <consortium name="Ensembl"/>
        </authorList>
    </citation>
    <scope>IDENTIFICATION</scope>
</reference>
<dbReference type="SMART" id="SM00177">
    <property type="entry name" value="ARF"/>
    <property type="match status" value="1"/>
</dbReference>
<evidence type="ECO:0000256" key="2">
    <source>
        <dbReference type="ARBA" id="ARBA00022741"/>
    </source>
</evidence>
<dbReference type="SMART" id="SM00175">
    <property type="entry name" value="RAB"/>
    <property type="match status" value="1"/>
</dbReference>
<dbReference type="InterPro" id="IPR005225">
    <property type="entry name" value="Small_GTP-bd"/>
</dbReference>
<dbReference type="PROSITE" id="PS51421">
    <property type="entry name" value="RAS"/>
    <property type="match status" value="1"/>
</dbReference>
<dbReference type="Ensembl" id="ENSEBUT00000026303.1">
    <property type="protein sequence ID" value="ENSEBUP00000025727.1"/>
    <property type="gene ID" value="ENSEBUG00000015845.1"/>
</dbReference>
<dbReference type="PRINTS" id="PR00449">
    <property type="entry name" value="RASTRNSFRMNG"/>
</dbReference>
<dbReference type="CDD" id="cd01860">
    <property type="entry name" value="Rab5_related"/>
    <property type="match status" value="1"/>
</dbReference>
<proteinExistence type="inferred from homology"/>
<dbReference type="GeneTree" id="ENSGT00940000161833"/>
<dbReference type="InterPro" id="IPR027417">
    <property type="entry name" value="P-loop_NTPase"/>
</dbReference>
<keyword evidence="2" id="KW-0547">Nucleotide-binding</keyword>
<reference evidence="4" key="1">
    <citation type="submission" date="2025-08" db="UniProtKB">
        <authorList>
            <consortium name="Ensembl"/>
        </authorList>
    </citation>
    <scope>IDENTIFICATION</scope>
</reference>
<dbReference type="SMART" id="SM00173">
    <property type="entry name" value="RAS"/>
    <property type="match status" value="1"/>
</dbReference>
<dbReference type="InterPro" id="IPR001806">
    <property type="entry name" value="Small_GTPase"/>
</dbReference>
<dbReference type="Pfam" id="PF00071">
    <property type="entry name" value="Ras"/>
    <property type="match status" value="1"/>
</dbReference>
<dbReference type="NCBIfam" id="TIGR00231">
    <property type="entry name" value="small_GTP"/>
    <property type="match status" value="1"/>
</dbReference>
<organism evidence="4 5">
    <name type="scientific">Eptatretus burgeri</name>
    <name type="common">Inshore hagfish</name>
    <dbReference type="NCBI Taxonomy" id="7764"/>
    <lineage>
        <taxon>Eukaryota</taxon>
        <taxon>Metazoa</taxon>
        <taxon>Chordata</taxon>
        <taxon>Craniata</taxon>
        <taxon>Vertebrata</taxon>
        <taxon>Cyclostomata</taxon>
        <taxon>Myxini</taxon>
        <taxon>Myxiniformes</taxon>
        <taxon>Myxinidae</taxon>
        <taxon>Eptatretinae</taxon>
        <taxon>Eptatretus</taxon>
    </lineage>
</organism>
<protein>
    <submittedName>
        <fullName evidence="4">Uncharacterized protein</fullName>
    </submittedName>
</protein>
<dbReference type="FunFam" id="3.40.50.300:FF:000823">
    <property type="entry name" value="Small GTPase RAB, putative"/>
    <property type="match status" value="1"/>
</dbReference>
<dbReference type="GO" id="GO:0003924">
    <property type="term" value="F:GTPase activity"/>
    <property type="evidence" value="ECO:0007669"/>
    <property type="project" value="InterPro"/>
</dbReference>
<evidence type="ECO:0000313" key="4">
    <source>
        <dbReference type="Ensembl" id="ENSEBUP00000025727.1"/>
    </source>
</evidence>
<dbReference type="Gene3D" id="3.40.50.300">
    <property type="entry name" value="P-loop containing nucleotide triphosphate hydrolases"/>
    <property type="match status" value="1"/>
</dbReference>
<dbReference type="PROSITE" id="PS51420">
    <property type="entry name" value="RHO"/>
    <property type="match status" value="1"/>
</dbReference>
<accession>A0A8C4R8E2</accession>
<evidence type="ECO:0000313" key="5">
    <source>
        <dbReference type="Proteomes" id="UP000694388"/>
    </source>
</evidence>
<dbReference type="SUPFAM" id="SSF52540">
    <property type="entry name" value="P-loop containing nucleoside triphosphate hydrolases"/>
    <property type="match status" value="1"/>
</dbReference>